<sequence length="142" mass="15510">MPTTPENGGPVQIAIDTIGTLHPGTAALIRDGLYFDLGGRFRNPHDDPAMRYRTGLDPEVRDHVLDTPGVMRMVEEIAESAAAVLRSYADPRHRLVNVTIACRGGRHRSVAVAEAVAAYLRTAGIGVEVRHRHIDQPVIETQ</sequence>
<dbReference type="EMBL" id="CP159872">
    <property type="protein sequence ID" value="XCM80145.1"/>
    <property type="molecule type" value="Genomic_DNA"/>
</dbReference>
<gene>
    <name evidence="2" type="ORF">ABWK59_15040</name>
</gene>
<dbReference type="RefSeq" id="WP_354641085.1">
    <property type="nucleotide sequence ID" value="NZ_CP159872.1"/>
</dbReference>
<dbReference type="PANTHER" id="PTHR30448">
    <property type="entry name" value="RNASE ADAPTER PROTEIN RAPZ"/>
    <property type="match status" value="1"/>
</dbReference>
<dbReference type="InterPro" id="IPR053931">
    <property type="entry name" value="RapZ_C"/>
</dbReference>
<evidence type="ECO:0000313" key="2">
    <source>
        <dbReference type="EMBL" id="XCM80145.1"/>
    </source>
</evidence>
<protein>
    <submittedName>
        <fullName evidence="2">RNase adapter RapZ</fullName>
    </submittedName>
</protein>
<dbReference type="GO" id="GO:0005524">
    <property type="term" value="F:ATP binding"/>
    <property type="evidence" value="ECO:0007669"/>
    <property type="project" value="InterPro"/>
</dbReference>
<dbReference type="InterPro" id="IPR005337">
    <property type="entry name" value="RapZ-like"/>
</dbReference>
<dbReference type="Pfam" id="PF22740">
    <property type="entry name" value="PapZ_C"/>
    <property type="match status" value="1"/>
</dbReference>
<proteinExistence type="predicted"/>
<dbReference type="AlphaFoldDB" id="A0AAU8JUX9"/>
<reference evidence="2" key="1">
    <citation type="submission" date="2024-06" db="EMBL/GenBank/DDBJ databases">
        <title>The genome sequences of Kitasatospora sp. strain HUAS MG31.</title>
        <authorList>
            <person name="Mo P."/>
        </authorList>
    </citation>
    <scope>NUCLEOTIDE SEQUENCE</scope>
    <source>
        <strain evidence="2">HUAS MG31</strain>
    </source>
</reference>
<dbReference type="KEGG" id="kcm:ABWK59_15040"/>
<name>A0AAU8JUX9_9ACTN</name>
<accession>A0AAU8JUX9</accession>
<dbReference type="PANTHER" id="PTHR30448:SF0">
    <property type="entry name" value="RNASE ADAPTER PROTEIN RAPZ"/>
    <property type="match status" value="1"/>
</dbReference>
<organism evidence="2">
    <name type="scientific">Kitasatospora camelliae</name>
    <dbReference type="NCBI Taxonomy" id="3156397"/>
    <lineage>
        <taxon>Bacteria</taxon>
        <taxon>Bacillati</taxon>
        <taxon>Actinomycetota</taxon>
        <taxon>Actinomycetes</taxon>
        <taxon>Kitasatosporales</taxon>
        <taxon>Streptomycetaceae</taxon>
        <taxon>Kitasatospora</taxon>
    </lineage>
</organism>
<feature type="domain" description="RapZ C-terminal" evidence="1">
    <location>
        <begin position="32"/>
        <end position="134"/>
    </location>
</feature>
<evidence type="ECO:0000259" key="1">
    <source>
        <dbReference type="Pfam" id="PF22740"/>
    </source>
</evidence>